<accession>A0A0D5A2K0</accession>
<dbReference type="AlphaFoldDB" id="A0A0D5A2K0"/>
<name>A0A0D5A2K0_PROMR</name>
<proteinExistence type="predicted"/>
<organism evidence="1">
    <name type="scientific">Prochlorococcus marinus str. P0902-H212</name>
    <dbReference type="NCBI Taxonomy" id="1620696"/>
    <lineage>
        <taxon>Bacteria</taxon>
        <taxon>Bacillati</taxon>
        <taxon>Cyanobacteriota</taxon>
        <taxon>Cyanophyceae</taxon>
        <taxon>Synechococcales</taxon>
        <taxon>Prochlorococcaceae</taxon>
        <taxon>Prochlorococcus</taxon>
    </lineage>
</organism>
<reference evidence="1" key="1">
    <citation type="submission" date="2014-06" db="EMBL/GenBank/DDBJ databases">
        <authorList>
            <person name="Berube P.M."/>
        </authorList>
    </citation>
    <scope>NUCLEOTIDE SEQUENCE</scope>
    <source>
        <strain evidence="1">P0902-H212</strain>
    </source>
</reference>
<dbReference type="EMBL" id="KJ947870">
    <property type="protein sequence ID" value="AJW30401.1"/>
    <property type="molecule type" value="Genomic_DNA"/>
</dbReference>
<evidence type="ECO:0000313" key="1">
    <source>
        <dbReference type="EMBL" id="AJW30401.1"/>
    </source>
</evidence>
<protein>
    <submittedName>
        <fullName evidence="1">Uncharacterized protein</fullName>
    </submittedName>
</protein>
<sequence length="65" mass="7500">MSLALTGRTFFDLWAGWDCLSKSELIKMSWFSAQPSMNLHSSRYPNQTVLGIQIIKFFKKILKTS</sequence>
<gene>
    <name evidence="1" type="ORF">FA02_0132</name>
</gene>